<dbReference type="InterPro" id="IPR029052">
    <property type="entry name" value="Metallo-depent_PP-like"/>
</dbReference>
<proteinExistence type="predicted"/>
<name>A0A1G9EDU4_9BACT</name>
<dbReference type="CDD" id="cd07398">
    <property type="entry name" value="MPP_YbbF-LpxH"/>
    <property type="match status" value="1"/>
</dbReference>
<dbReference type="GO" id="GO:0009245">
    <property type="term" value="P:lipid A biosynthetic process"/>
    <property type="evidence" value="ECO:0007669"/>
    <property type="project" value="TreeGrafter"/>
</dbReference>
<evidence type="ECO:0000256" key="5">
    <source>
        <dbReference type="ARBA" id="ARBA00023211"/>
    </source>
</evidence>
<dbReference type="GO" id="GO:0008758">
    <property type="term" value="F:UDP-2,3-diacylglucosamine hydrolase activity"/>
    <property type="evidence" value="ECO:0007669"/>
    <property type="project" value="TreeGrafter"/>
</dbReference>
<dbReference type="Gene3D" id="3.60.21.10">
    <property type="match status" value="1"/>
</dbReference>
<keyword evidence="1" id="KW-1003">Cell membrane</keyword>
<dbReference type="STRING" id="1075417.SAMN05421823_103436"/>
<dbReference type="RefSeq" id="WP_089681437.1">
    <property type="nucleotide sequence ID" value="NZ_FNFO01000003.1"/>
</dbReference>
<reference evidence="7 8" key="1">
    <citation type="submission" date="2016-10" db="EMBL/GenBank/DDBJ databases">
        <authorList>
            <person name="de Groot N.N."/>
        </authorList>
    </citation>
    <scope>NUCLEOTIDE SEQUENCE [LARGE SCALE GENOMIC DNA]</scope>
    <source>
        <strain evidence="7 8">DSM 25186</strain>
    </source>
</reference>
<dbReference type="InterPro" id="IPR004843">
    <property type="entry name" value="Calcineurin-like_PHP"/>
</dbReference>
<dbReference type="OrthoDB" id="9802481at2"/>
<accession>A0A1G9EDU4</accession>
<dbReference type="GO" id="GO:0046872">
    <property type="term" value="F:metal ion binding"/>
    <property type="evidence" value="ECO:0007669"/>
    <property type="project" value="UniProtKB-KW"/>
</dbReference>
<evidence type="ECO:0000313" key="8">
    <source>
        <dbReference type="Proteomes" id="UP000198510"/>
    </source>
</evidence>
<evidence type="ECO:0000256" key="2">
    <source>
        <dbReference type="ARBA" id="ARBA00022519"/>
    </source>
</evidence>
<evidence type="ECO:0000256" key="3">
    <source>
        <dbReference type="ARBA" id="ARBA00022723"/>
    </source>
</evidence>
<keyword evidence="3" id="KW-0479">Metal-binding</keyword>
<keyword evidence="8" id="KW-1185">Reference proteome</keyword>
<dbReference type="SUPFAM" id="SSF56300">
    <property type="entry name" value="Metallo-dependent phosphatases"/>
    <property type="match status" value="1"/>
</dbReference>
<dbReference type="PANTHER" id="PTHR34990">
    <property type="entry name" value="UDP-2,3-DIACYLGLUCOSAMINE HYDROLASE-RELATED"/>
    <property type="match status" value="1"/>
</dbReference>
<evidence type="ECO:0000313" key="7">
    <source>
        <dbReference type="EMBL" id="SDK74253.1"/>
    </source>
</evidence>
<feature type="domain" description="Calcineurin-like phosphoesterase" evidence="6">
    <location>
        <begin position="10"/>
        <end position="207"/>
    </location>
</feature>
<evidence type="ECO:0000256" key="4">
    <source>
        <dbReference type="ARBA" id="ARBA00023136"/>
    </source>
</evidence>
<dbReference type="GO" id="GO:0016020">
    <property type="term" value="C:membrane"/>
    <property type="evidence" value="ECO:0007669"/>
    <property type="project" value="GOC"/>
</dbReference>
<protein>
    <submittedName>
        <fullName evidence="7">UDP-2,3-diacylglucosamine pyrophosphatase LpxH</fullName>
    </submittedName>
</protein>
<dbReference type="Proteomes" id="UP000198510">
    <property type="component" value="Unassembled WGS sequence"/>
</dbReference>
<keyword evidence="5" id="KW-0464">Manganese</keyword>
<keyword evidence="4" id="KW-0472">Membrane</keyword>
<sequence length="279" mass="32136">MKDKKRKVEVVVISDVHLGTYGSKARQLHRYLKSIRPKILVINGDLIDIWRFSKNYWPKAHMQVVKRLFGLMADGTRVYYVTGNHDEMMRKFVGLKFGTCEIVNKVVLELKGQKAWFFHGDVFDVTMQHSKWLAQLGAVGYGMLIVLNRCVNFCSELMGRGKISLSKAIKDRVSSALKKKSEFEQTAADLAISKGYAYVICGHIHQPLIKEMANEHGKVCYLNSGDWVENMTALEYHKGDWSIYRHEDAEEADDEHEEPDLSTFDNQELFRQLMQEVRG</sequence>
<dbReference type="InterPro" id="IPR043461">
    <property type="entry name" value="LpxH-like"/>
</dbReference>
<dbReference type="EMBL" id="FNFO01000003">
    <property type="protein sequence ID" value="SDK74253.1"/>
    <property type="molecule type" value="Genomic_DNA"/>
</dbReference>
<evidence type="ECO:0000256" key="1">
    <source>
        <dbReference type="ARBA" id="ARBA00022475"/>
    </source>
</evidence>
<dbReference type="AlphaFoldDB" id="A0A1G9EDU4"/>
<gene>
    <name evidence="7" type="ORF">SAMN05421823_103436</name>
</gene>
<evidence type="ECO:0000259" key="6">
    <source>
        <dbReference type="Pfam" id="PF00149"/>
    </source>
</evidence>
<dbReference type="Pfam" id="PF00149">
    <property type="entry name" value="Metallophos"/>
    <property type="match status" value="1"/>
</dbReference>
<dbReference type="PANTHER" id="PTHR34990:SF2">
    <property type="entry name" value="BLL8164 PROTEIN"/>
    <property type="match status" value="1"/>
</dbReference>
<keyword evidence="2" id="KW-0997">Cell inner membrane</keyword>
<organism evidence="7 8">
    <name type="scientific">Catalinimonas alkaloidigena</name>
    <dbReference type="NCBI Taxonomy" id="1075417"/>
    <lineage>
        <taxon>Bacteria</taxon>
        <taxon>Pseudomonadati</taxon>
        <taxon>Bacteroidota</taxon>
        <taxon>Cytophagia</taxon>
        <taxon>Cytophagales</taxon>
        <taxon>Catalimonadaceae</taxon>
        <taxon>Catalinimonas</taxon>
    </lineage>
</organism>